<dbReference type="AlphaFoldDB" id="A0A6C0C1M3"/>
<name>A0A6C0C1M3_9ZZZZ</name>
<organism evidence="2">
    <name type="scientific">viral metagenome</name>
    <dbReference type="NCBI Taxonomy" id="1070528"/>
    <lineage>
        <taxon>unclassified sequences</taxon>
        <taxon>metagenomes</taxon>
        <taxon>organismal metagenomes</taxon>
    </lineage>
</organism>
<accession>A0A6C0C1M3</accession>
<evidence type="ECO:0000313" key="2">
    <source>
        <dbReference type="EMBL" id="QHS97463.1"/>
    </source>
</evidence>
<reference evidence="2" key="1">
    <citation type="journal article" date="2020" name="Nature">
        <title>Giant virus diversity and host interactions through global metagenomics.</title>
        <authorList>
            <person name="Schulz F."/>
            <person name="Roux S."/>
            <person name="Paez-Espino D."/>
            <person name="Jungbluth S."/>
            <person name="Walsh D.A."/>
            <person name="Denef V.J."/>
            <person name="McMahon K.D."/>
            <person name="Konstantinidis K.T."/>
            <person name="Eloe-Fadrosh E.A."/>
            <person name="Kyrpides N.C."/>
            <person name="Woyke T."/>
        </authorList>
    </citation>
    <scope>NUCLEOTIDE SEQUENCE</scope>
    <source>
        <strain evidence="2">GVMAG-M-3300020169-51</strain>
    </source>
</reference>
<feature type="region of interest" description="Disordered" evidence="1">
    <location>
        <begin position="77"/>
        <end position="111"/>
    </location>
</feature>
<proteinExistence type="predicted"/>
<feature type="compositionally biased region" description="Polar residues" evidence="1">
    <location>
        <begin position="100"/>
        <end position="111"/>
    </location>
</feature>
<protein>
    <submittedName>
        <fullName evidence="2">Uncharacterized protein</fullName>
    </submittedName>
</protein>
<dbReference type="EMBL" id="MN739297">
    <property type="protein sequence ID" value="QHS97463.1"/>
    <property type="molecule type" value="Genomic_DNA"/>
</dbReference>
<sequence>MLFELFKNTLSSIIFIVVIHSIYKYFKNNLTVPKTKDLINKPSLQYEKMQNEITKSNNDKKSKIREEQDMKNELQSYLKELSKNKTDNEQLSSDPIAGSFTDNFSNTFKSI</sequence>
<evidence type="ECO:0000256" key="1">
    <source>
        <dbReference type="SAM" id="MobiDB-lite"/>
    </source>
</evidence>